<reference evidence="3" key="1">
    <citation type="journal article" date="2020" name="mSystems">
        <title>Genome- and Community-Level Interaction Insights into Carbon Utilization and Element Cycling Functions of Hydrothermarchaeota in Hydrothermal Sediment.</title>
        <authorList>
            <person name="Zhou Z."/>
            <person name="Liu Y."/>
            <person name="Xu W."/>
            <person name="Pan J."/>
            <person name="Luo Z.H."/>
            <person name="Li M."/>
        </authorList>
    </citation>
    <scope>NUCLEOTIDE SEQUENCE [LARGE SCALE GENOMIC DNA]</scope>
    <source>
        <strain evidence="3">SpSt-853</strain>
    </source>
</reference>
<keyword evidence="1" id="KW-1133">Transmembrane helix</keyword>
<dbReference type="InterPro" id="IPR006976">
    <property type="entry name" value="VanZ-like"/>
</dbReference>
<comment type="caution">
    <text evidence="3">The sequence shown here is derived from an EMBL/GenBank/DDBJ whole genome shotgun (WGS) entry which is preliminary data.</text>
</comment>
<dbReference type="AlphaFoldDB" id="A0A7C5EKV3"/>
<sequence>MKPPTPGEFSPAHPSWRYWVPPVLMSLAILAVSGDLGASPNTLGILVWLFSDFLAFSSEALDLLHGILRKAGHFMAYGICAFLWFRAFAFYHPRRLAANAALALGVSLLLALLDEGHQFWVSSRSGSLGDVALDMAGAAFLVLLATLRKKQVPKQTGGSCSSPS</sequence>
<feature type="transmembrane region" description="Helical" evidence="1">
    <location>
        <begin position="96"/>
        <end position="113"/>
    </location>
</feature>
<keyword evidence="1" id="KW-0472">Membrane</keyword>
<gene>
    <name evidence="3" type="ORF">ENW48_01505</name>
</gene>
<organism evidence="3">
    <name type="scientific">Desulfobacca acetoxidans</name>
    <dbReference type="NCBI Taxonomy" id="60893"/>
    <lineage>
        <taxon>Bacteria</taxon>
        <taxon>Pseudomonadati</taxon>
        <taxon>Thermodesulfobacteriota</taxon>
        <taxon>Desulfobaccia</taxon>
        <taxon>Desulfobaccales</taxon>
        <taxon>Desulfobaccaceae</taxon>
        <taxon>Desulfobacca</taxon>
    </lineage>
</organism>
<evidence type="ECO:0000259" key="2">
    <source>
        <dbReference type="Pfam" id="PF04892"/>
    </source>
</evidence>
<proteinExistence type="predicted"/>
<dbReference type="NCBIfam" id="NF037970">
    <property type="entry name" value="vanZ_1"/>
    <property type="match status" value="1"/>
</dbReference>
<feature type="transmembrane region" description="Helical" evidence="1">
    <location>
        <begin position="20"/>
        <end position="38"/>
    </location>
</feature>
<feature type="transmembrane region" description="Helical" evidence="1">
    <location>
        <begin position="74"/>
        <end position="91"/>
    </location>
</feature>
<name>A0A7C5EKV3_9BACT</name>
<feature type="transmembrane region" description="Helical" evidence="1">
    <location>
        <begin position="125"/>
        <end position="147"/>
    </location>
</feature>
<accession>A0A7C5EKV3</accession>
<dbReference type="Pfam" id="PF04892">
    <property type="entry name" value="VanZ"/>
    <property type="match status" value="1"/>
</dbReference>
<feature type="domain" description="VanZ-like" evidence="2">
    <location>
        <begin position="63"/>
        <end position="147"/>
    </location>
</feature>
<keyword evidence="1" id="KW-0812">Transmembrane</keyword>
<evidence type="ECO:0000256" key="1">
    <source>
        <dbReference type="SAM" id="Phobius"/>
    </source>
</evidence>
<feature type="transmembrane region" description="Helical" evidence="1">
    <location>
        <begin position="45"/>
        <end position="68"/>
    </location>
</feature>
<dbReference type="EMBL" id="DTKJ01000014">
    <property type="protein sequence ID" value="HGZ10877.1"/>
    <property type="molecule type" value="Genomic_DNA"/>
</dbReference>
<evidence type="ECO:0000313" key="3">
    <source>
        <dbReference type="EMBL" id="HGZ10877.1"/>
    </source>
</evidence>
<protein>
    <recommendedName>
        <fullName evidence="2">VanZ-like domain-containing protein</fullName>
    </recommendedName>
</protein>